<dbReference type="RefSeq" id="WP_200088663.1">
    <property type="nucleotide sequence ID" value="NZ_CP054706.1"/>
</dbReference>
<organism evidence="1 2">
    <name type="scientific">Salicibibacter cibi</name>
    <dbReference type="NCBI Taxonomy" id="2743001"/>
    <lineage>
        <taxon>Bacteria</taxon>
        <taxon>Bacillati</taxon>
        <taxon>Bacillota</taxon>
        <taxon>Bacilli</taxon>
        <taxon>Bacillales</taxon>
        <taxon>Bacillaceae</taxon>
        <taxon>Salicibibacter</taxon>
    </lineage>
</organism>
<dbReference type="AlphaFoldDB" id="A0A7T7CEP9"/>
<gene>
    <name evidence="1" type="ORF">HUG20_04830</name>
</gene>
<sequence length="124" mass="14386">MKGIVEESSPLPISVSFPFNEEKIEVKKEFLRILVRLELDPARNHLLSTFFETYLQLSEYEEHTLENEVNKLDSEEEAKVMELMRLTNGVGWGKGNKMLSAQFQRKNSGRLPTRNKKKCDLSII</sequence>
<dbReference type="Proteomes" id="UP000595349">
    <property type="component" value="Chromosome"/>
</dbReference>
<proteinExistence type="predicted"/>
<protein>
    <submittedName>
        <fullName evidence="1">Uncharacterized protein</fullName>
    </submittedName>
</protein>
<evidence type="ECO:0000313" key="2">
    <source>
        <dbReference type="Proteomes" id="UP000595349"/>
    </source>
</evidence>
<name>A0A7T7CEP9_9BACI</name>
<evidence type="ECO:0000313" key="1">
    <source>
        <dbReference type="EMBL" id="QQK79278.1"/>
    </source>
</evidence>
<dbReference type="KEGG" id="scib:HUG20_04830"/>
<keyword evidence="2" id="KW-1185">Reference proteome</keyword>
<reference evidence="1 2" key="1">
    <citation type="submission" date="2020-06" db="EMBL/GenBank/DDBJ databases">
        <title>Genomic analysis of Salicibibacter sp. NKC21-4.</title>
        <authorList>
            <person name="Oh Y.J."/>
        </authorList>
    </citation>
    <scope>NUCLEOTIDE SEQUENCE [LARGE SCALE GENOMIC DNA]</scope>
    <source>
        <strain evidence="1 2">NKC21-4</strain>
    </source>
</reference>
<dbReference type="EMBL" id="CP054706">
    <property type="protein sequence ID" value="QQK79278.1"/>
    <property type="molecule type" value="Genomic_DNA"/>
</dbReference>
<accession>A0A7T7CEP9</accession>